<organism evidence="1 2">
    <name type="scientific">Trichoderma lentiforme</name>
    <dbReference type="NCBI Taxonomy" id="1567552"/>
    <lineage>
        <taxon>Eukaryota</taxon>
        <taxon>Fungi</taxon>
        <taxon>Dikarya</taxon>
        <taxon>Ascomycota</taxon>
        <taxon>Pezizomycotina</taxon>
        <taxon>Sordariomycetes</taxon>
        <taxon>Hypocreomycetidae</taxon>
        <taxon>Hypocreales</taxon>
        <taxon>Hypocreaceae</taxon>
        <taxon>Trichoderma</taxon>
    </lineage>
</organism>
<dbReference type="Proteomes" id="UP000801864">
    <property type="component" value="Unassembled WGS sequence"/>
</dbReference>
<evidence type="ECO:0000313" key="1">
    <source>
        <dbReference type="EMBL" id="KAF3076136.1"/>
    </source>
</evidence>
<keyword evidence="2" id="KW-1185">Reference proteome</keyword>
<comment type="caution">
    <text evidence="1">The sequence shown here is derived from an EMBL/GenBank/DDBJ whole genome shotgun (WGS) entry which is preliminary data.</text>
</comment>
<gene>
    <name evidence="1" type="ORF">CFAM422_001135</name>
</gene>
<proteinExistence type="predicted"/>
<dbReference type="AlphaFoldDB" id="A0A9P4XND4"/>
<evidence type="ECO:0000313" key="2">
    <source>
        <dbReference type="Proteomes" id="UP000801864"/>
    </source>
</evidence>
<protein>
    <submittedName>
        <fullName evidence="1">Uncharacterized protein</fullName>
    </submittedName>
</protein>
<accession>A0A9P4XND4</accession>
<reference evidence="1 2" key="1">
    <citation type="submission" date="2018-06" db="EMBL/GenBank/DDBJ databases">
        <title>Genome analysis of cellulolytic fungus Trichoderma lentiforme CFAM-422.</title>
        <authorList>
            <person name="Steindorff A.S."/>
            <person name="Formighieri E.F."/>
            <person name="Midorikawa G.E.O."/>
            <person name="Tamietti M.S."/>
            <person name="Ramos E.Z."/>
            <person name="Silva A.S."/>
            <person name="Bon E.P.S."/>
            <person name="Mendes T.D."/>
            <person name="Damaso M.C.T."/>
            <person name="Favaro L.C.L."/>
        </authorList>
    </citation>
    <scope>NUCLEOTIDE SEQUENCE [LARGE SCALE GENOMIC DNA]</scope>
    <source>
        <strain evidence="1 2">CFAM-422</strain>
    </source>
</reference>
<sequence>MKMLPQMSFILAFSFAFHKDTNGPCFPYTGSARGIATAPIVWTKEAGGPIVIGTPQRGVSGAGWKNDYVAGIYVNLNAVSVIDLPEQKS</sequence>
<dbReference type="EMBL" id="QLNT01000002">
    <property type="protein sequence ID" value="KAF3076136.1"/>
    <property type="molecule type" value="Genomic_DNA"/>
</dbReference>
<name>A0A9P4XND4_9HYPO</name>